<feature type="region of interest" description="Disordered" evidence="1">
    <location>
        <begin position="75"/>
        <end position="100"/>
    </location>
</feature>
<feature type="compositionally biased region" description="Basic and acidic residues" evidence="1">
    <location>
        <begin position="356"/>
        <end position="365"/>
    </location>
</feature>
<feature type="compositionally biased region" description="Polar residues" evidence="1">
    <location>
        <begin position="442"/>
        <end position="452"/>
    </location>
</feature>
<reference evidence="3 4" key="1">
    <citation type="submission" date="2022-12" db="EMBL/GenBank/DDBJ databases">
        <title>Chromosome-level genome of Tegillarca granosa.</title>
        <authorList>
            <person name="Kim J."/>
        </authorList>
    </citation>
    <scope>NUCLEOTIDE SEQUENCE [LARGE SCALE GENOMIC DNA]</scope>
    <source>
        <strain evidence="3">Teg-2019</strain>
        <tissue evidence="3">Adductor muscle</tissue>
    </source>
</reference>
<protein>
    <recommendedName>
        <fullName evidence="2">Caspase family p20 domain-containing protein</fullName>
    </recommendedName>
</protein>
<dbReference type="InterPro" id="IPR011600">
    <property type="entry name" value="Pept_C14_caspase"/>
</dbReference>
<feature type="region of interest" description="Disordered" evidence="1">
    <location>
        <begin position="291"/>
        <end position="460"/>
    </location>
</feature>
<evidence type="ECO:0000313" key="3">
    <source>
        <dbReference type="EMBL" id="KAJ8321164.1"/>
    </source>
</evidence>
<dbReference type="PROSITE" id="PS50208">
    <property type="entry name" value="CASPASE_P20"/>
    <property type="match status" value="1"/>
</dbReference>
<dbReference type="SUPFAM" id="SSF52129">
    <property type="entry name" value="Caspase-like"/>
    <property type="match status" value="2"/>
</dbReference>
<dbReference type="InterPro" id="IPR029030">
    <property type="entry name" value="Caspase-like_dom_sf"/>
</dbReference>
<comment type="caution">
    <text evidence="3">The sequence shown here is derived from an EMBL/GenBank/DDBJ whole genome shotgun (WGS) entry which is preliminary data.</text>
</comment>
<evidence type="ECO:0000259" key="2">
    <source>
        <dbReference type="PROSITE" id="PS50208"/>
    </source>
</evidence>
<proteinExistence type="predicted"/>
<dbReference type="Pfam" id="PF00656">
    <property type="entry name" value="Peptidase_C14"/>
    <property type="match status" value="1"/>
</dbReference>
<dbReference type="Gene3D" id="3.40.50.1460">
    <property type="match status" value="1"/>
</dbReference>
<evidence type="ECO:0000256" key="1">
    <source>
        <dbReference type="SAM" id="MobiDB-lite"/>
    </source>
</evidence>
<evidence type="ECO:0000313" key="4">
    <source>
        <dbReference type="Proteomes" id="UP001217089"/>
    </source>
</evidence>
<sequence>MDMMEGDNEIESKLEVPGEMERKSRRIRRLSGSIVLQIQNDPKISGMIMVLDQCEFDGNKEAKKAVHHVLHEDEKIGSDKVNPGTSGIENNGNSEEKGNSDHHAEFYIEDKPPDKQDEGTTIENDENPDCYTINHTVKEHGLAFILSYGQFESENMELTSRVSSIHDYSNMRDILEVYGCKVMLHLNGVKTETLNFLKEVEKEWNTGKYDILIGSVSSHGDEVVEARTEGEKHEVRHRIICKDGNAIYTDEDLVHRFDTKGDKPKLYFIQACRSRFSGDEAKDQGTYMTVSGASKTETSQQENRGQDTPDARGIRAPPSPQKPATPKIPAAEENNSQHAQTIIIPETDANLQQENRGQDAPDTRGIRAPPSPQKPATTTTPVVQQNNGQHPGIVTEESNQNGAENSRYLENDRVDARGQVCDTEKKDDVINESTKEYKPSIPTEQEPSSDPSAVQPKPDARVSQAEIYEVIPPPCSLDSLVMFASAEGKFAYSSSSGGWLLSLVEKALQSQKNGEITELTQLLTQHVSNTMALDMETINENREDRGLKSVPCIIHMLRKDIFLKPLPSGNSKV</sequence>
<dbReference type="EMBL" id="JARBDR010000135">
    <property type="protein sequence ID" value="KAJ8321164.1"/>
    <property type="molecule type" value="Genomic_DNA"/>
</dbReference>
<feature type="domain" description="Caspase family p20" evidence="2">
    <location>
        <begin position="139"/>
        <end position="273"/>
    </location>
</feature>
<dbReference type="Proteomes" id="UP001217089">
    <property type="component" value="Unassembled WGS sequence"/>
</dbReference>
<name>A0ABQ9FVA9_TEGGR</name>
<feature type="compositionally biased region" description="Polar residues" evidence="1">
    <location>
        <begin position="374"/>
        <end position="389"/>
    </location>
</feature>
<feature type="compositionally biased region" description="Basic and acidic residues" evidence="1">
    <location>
        <begin position="304"/>
        <end position="313"/>
    </location>
</feature>
<gene>
    <name evidence="3" type="ORF">KUTeg_001289</name>
</gene>
<organism evidence="3 4">
    <name type="scientific">Tegillarca granosa</name>
    <name type="common">Malaysian cockle</name>
    <name type="synonym">Anadara granosa</name>
    <dbReference type="NCBI Taxonomy" id="220873"/>
    <lineage>
        <taxon>Eukaryota</taxon>
        <taxon>Metazoa</taxon>
        <taxon>Spiralia</taxon>
        <taxon>Lophotrochozoa</taxon>
        <taxon>Mollusca</taxon>
        <taxon>Bivalvia</taxon>
        <taxon>Autobranchia</taxon>
        <taxon>Pteriomorphia</taxon>
        <taxon>Arcoida</taxon>
        <taxon>Arcoidea</taxon>
        <taxon>Arcidae</taxon>
        <taxon>Tegillarca</taxon>
    </lineage>
</organism>
<dbReference type="InterPro" id="IPR001309">
    <property type="entry name" value="Pept_C14_p20"/>
</dbReference>
<dbReference type="Gene3D" id="3.30.70.1470">
    <property type="entry name" value="Caspase-like"/>
    <property type="match status" value="1"/>
</dbReference>
<keyword evidence="4" id="KW-1185">Reference proteome</keyword>
<accession>A0ABQ9FVA9</accession>
<feature type="compositionally biased region" description="Polar residues" evidence="1">
    <location>
        <begin position="291"/>
        <end position="303"/>
    </location>
</feature>
<feature type="compositionally biased region" description="Basic and acidic residues" evidence="1">
    <location>
        <begin position="407"/>
        <end position="438"/>
    </location>
</feature>